<keyword evidence="3" id="KW-1185">Reference proteome</keyword>
<dbReference type="AlphaFoldDB" id="A0A0P1GCF2"/>
<dbReference type="InterPro" id="IPR029052">
    <property type="entry name" value="Metallo-depent_PP-like"/>
</dbReference>
<protein>
    <submittedName>
        <fullName evidence="2">Serine/threonine-protein phosphatase 2</fullName>
        <ecNumber evidence="2">3.1.3.16</ecNumber>
    </submittedName>
</protein>
<dbReference type="InterPro" id="IPR004843">
    <property type="entry name" value="Calcineurin-like_PHP"/>
</dbReference>
<dbReference type="PROSITE" id="PS00125">
    <property type="entry name" value="SER_THR_PHOSPHATASE"/>
    <property type="match status" value="1"/>
</dbReference>
<evidence type="ECO:0000313" key="3">
    <source>
        <dbReference type="Proteomes" id="UP000054935"/>
    </source>
</evidence>
<dbReference type="EC" id="3.1.3.16" evidence="2"/>
<dbReference type="GO" id="GO:0005737">
    <property type="term" value="C:cytoplasm"/>
    <property type="evidence" value="ECO:0007669"/>
    <property type="project" value="TreeGrafter"/>
</dbReference>
<dbReference type="GO" id="GO:0110154">
    <property type="term" value="P:RNA decapping"/>
    <property type="evidence" value="ECO:0007669"/>
    <property type="project" value="TreeGrafter"/>
</dbReference>
<dbReference type="GO" id="GO:0004722">
    <property type="term" value="F:protein serine/threonine phosphatase activity"/>
    <property type="evidence" value="ECO:0007669"/>
    <property type="project" value="UniProtKB-EC"/>
</dbReference>
<evidence type="ECO:0000313" key="2">
    <source>
        <dbReference type="EMBL" id="CUH79080.1"/>
    </source>
</evidence>
<dbReference type="STRING" id="441103.TRN7648_02319"/>
<dbReference type="RefSeq" id="WP_083499847.1">
    <property type="nucleotide sequence ID" value="NZ_CYSE01000003.1"/>
</dbReference>
<evidence type="ECO:0000259" key="1">
    <source>
        <dbReference type="PROSITE" id="PS00125"/>
    </source>
</evidence>
<dbReference type="InterPro" id="IPR006186">
    <property type="entry name" value="Ser/Thr-sp_prot-phosphatase"/>
</dbReference>
<sequence length="259" mass="28552">MSLFSKLLGKSKPAPAAPTFSAPIAPEQSFFAIGDIHGSLEPFRATLRVIETIEERPTVICVGDYVDRGEESAEILNLLKRLNTEFPDLFLCLKGNHEEMMLNFLDDPGKHGRRWLRHGGLQTVASFGLGYNAETALETLRDQLADAMGPDMIDWMRNLPDRWQSGNVAVVHAGADPSVPIDLQAQRTLLWGHPEFVTKPRSDETWVLHGHTIVKTPHARAGRIAVDTGAYATGVLTTAYVCTNGEVEFFTNMLDVSAL</sequence>
<gene>
    <name evidence="2" type="primary">pphB</name>
    <name evidence="2" type="ORF">TRN7648_02319</name>
</gene>
<name>A0A0P1GCF2_9RHOB</name>
<dbReference type="GO" id="GO:0008803">
    <property type="term" value="F:bis(5'-nucleosyl)-tetraphosphatase (symmetrical) activity"/>
    <property type="evidence" value="ECO:0007669"/>
    <property type="project" value="TreeGrafter"/>
</dbReference>
<feature type="domain" description="Serine/threonine specific protein phosphatases" evidence="1">
    <location>
        <begin position="93"/>
        <end position="98"/>
    </location>
</feature>
<organism evidence="2 3">
    <name type="scientific">Tropicibacter naphthalenivorans</name>
    <dbReference type="NCBI Taxonomy" id="441103"/>
    <lineage>
        <taxon>Bacteria</taxon>
        <taxon>Pseudomonadati</taxon>
        <taxon>Pseudomonadota</taxon>
        <taxon>Alphaproteobacteria</taxon>
        <taxon>Rhodobacterales</taxon>
        <taxon>Roseobacteraceae</taxon>
        <taxon>Tropicibacter</taxon>
    </lineage>
</organism>
<dbReference type="EMBL" id="CYSE01000003">
    <property type="protein sequence ID" value="CUH79080.1"/>
    <property type="molecule type" value="Genomic_DNA"/>
</dbReference>
<reference evidence="2 3" key="1">
    <citation type="submission" date="2015-09" db="EMBL/GenBank/DDBJ databases">
        <authorList>
            <consortium name="Swine Surveillance"/>
        </authorList>
    </citation>
    <scope>NUCLEOTIDE SEQUENCE [LARGE SCALE GENOMIC DNA]</scope>
    <source>
        <strain evidence="2 3">CECT 7648</strain>
    </source>
</reference>
<dbReference type="OrthoDB" id="9807890at2"/>
<dbReference type="PANTHER" id="PTHR42850:SF4">
    <property type="entry name" value="ZINC-DEPENDENT ENDOPOLYPHOSPHATASE"/>
    <property type="match status" value="1"/>
</dbReference>
<dbReference type="PANTHER" id="PTHR42850">
    <property type="entry name" value="METALLOPHOSPHOESTERASE"/>
    <property type="match status" value="1"/>
</dbReference>
<dbReference type="Gene3D" id="3.60.21.10">
    <property type="match status" value="1"/>
</dbReference>
<dbReference type="SUPFAM" id="SSF56300">
    <property type="entry name" value="Metallo-dependent phosphatases"/>
    <property type="match status" value="1"/>
</dbReference>
<dbReference type="Proteomes" id="UP000054935">
    <property type="component" value="Unassembled WGS sequence"/>
</dbReference>
<dbReference type="Pfam" id="PF00149">
    <property type="entry name" value="Metallophos"/>
    <property type="match status" value="1"/>
</dbReference>
<proteinExistence type="predicted"/>
<keyword evidence="2" id="KW-0378">Hydrolase</keyword>
<dbReference type="InterPro" id="IPR050126">
    <property type="entry name" value="Ap4A_hydrolase"/>
</dbReference>
<accession>A0A0P1GCF2</accession>